<proteinExistence type="predicted"/>
<evidence type="ECO:0000313" key="2">
    <source>
        <dbReference type="EMBL" id="MEQ2363781.1"/>
    </source>
</evidence>
<gene>
    <name evidence="2" type="ORF">WMO25_01565</name>
</gene>
<accession>A0ABV1B2L2</accession>
<dbReference type="EMBL" id="JBBMEK010000009">
    <property type="protein sequence ID" value="MEQ2363781.1"/>
    <property type="molecule type" value="Genomic_DNA"/>
</dbReference>
<feature type="domain" description="MobA-like NTP transferase" evidence="1">
    <location>
        <begin position="10"/>
        <end position="167"/>
    </location>
</feature>
<keyword evidence="3" id="KW-1185">Reference proteome</keyword>
<dbReference type="InterPro" id="IPR029044">
    <property type="entry name" value="Nucleotide-diphossugar_trans"/>
</dbReference>
<dbReference type="Proteomes" id="UP001469749">
    <property type="component" value="Unassembled WGS sequence"/>
</dbReference>
<dbReference type="Gene3D" id="3.90.550.10">
    <property type="entry name" value="Spore Coat Polysaccharide Biosynthesis Protein SpsA, Chain A"/>
    <property type="match status" value="1"/>
</dbReference>
<dbReference type="Pfam" id="PF12804">
    <property type="entry name" value="NTP_transf_3"/>
    <property type="match status" value="1"/>
</dbReference>
<dbReference type="CDD" id="cd04182">
    <property type="entry name" value="GT_2_like_f"/>
    <property type="match status" value="1"/>
</dbReference>
<sequence>MNNPTAGITAVILASGFSKRMGCNKLLLPVEGKAMIAHVFDAVRQVEFEQTVVVTGFDSIAQLAVGNGFQAVDNDSPEIGQSHSVVLGVQKTSQSAGWMFFNGDMPWLKSDTIGKLLEYADAAHIVVPRYGSRPGQPVYFPAAFKAELLALTGDHGGRTIIRNHPDRVCYVPIDNIRQGVDVDTPEGYEKVKGGVFMIH</sequence>
<comment type="caution">
    <text evidence="2">The sequence shown here is derived from an EMBL/GenBank/DDBJ whole genome shotgun (WGS) entry which is preliminary data.</text>
</comment>
<name>A0ABV1B2L2_9FIRM</name>
<evidence type="ECO:0000313" key="3">
    <source>
        <dbReference type="Proteomes" id="UP001469749"/>
    </source>
</evidence>
<protein>
    <submittedName>
        <fullName evidence="2">Nucleotidyltransferase family protein</fullName>
    </submittedName>
</protein>
<dbReference type="PANTHER" id="PTHR43777">
    <property type="entry name" value="MOLYBDENUM COFACTOR CYTIDYLYLTRANSFERASE"/>
    <property type="match status" value="1"/>
</dbReference>
<organism evidence="2 3">
    <name type="scientific">Coprococcus intestinihominis</name>
    <dbReference type="NCBI Taxonomy" id="3133154"/>
    <lineage>
        <taxon>Bacteria</taxon>
        <taxon>Bacillati</taxon>
        <taxon>Bacillota</taxon>
        <taxon>Clostridia</taxon>
        <taxon>Lachnospirales</taxon>
        <taxon>Lachnospiraceae</taxon>
        <taxon>Coprococcus</taxon>
    </lineage>
</organism>
<dbReference type="InterPro" id="IPR025877">
    <property type="entry name" value="MobA-like_NTP_Trfase"/>
</dbReference>
<dbReference type="SUPFAM" id="SSF53448">
    <property type="entry name" value="Nucleotide-diphospho-sugar transferases"/>
    <property type="match status" value="1"/>
</dbReference>
<dbReference type="PANTHER" id="PTHR43777:SF1">
    <property type="entry name" value="MOLYBDENUM COFACTOR CYTIDYLYLTRANSFERASE"/>
    <property type="match status" value="1"/>
</dbReference>
<evidence type="ECO:0000259" key="1">
    <source>
        <dbReference type="Pfam" id="PF12804"/>
    </source>
</evidence>
<reference evidence="2 3" key="1">
    <citation type="submission" date="2024-03" db="EMBL/GenBank/DDBJ databases">
        <title>Human intestinal bacterial collection.</title>
        <authorList>
            <person name="Pauvert C."/>
            <person name="Hitch T.C.A."/>
            <person name="Clavel T."/>
        </authorList>
    </citation>
    <scope>NUCLEOTIDE SEQUENCE [LARGE SCALE GENOMIC DNA]</scope>
    <source>
        <strain evidence="2 3">CLA-AA-H190</strain>
    </source>
</reference>
<dbReference type="RefSeq" id="WP_349083663.1">
    <property type="nucleotide sequence ID" value="NZ_JBBMEK010000009.1"/>
</dbReference>